<dbReference type="AlphaFoldDB" id="A0A1Z5IZA3"/>
<dbReference type="PANTHER" id="PTHR42905:SF5">
    <property type="entry name" value="CARBOXYVINYL-CARBOXYPHOSPHONATE PHOSPHORYLMUTASE, CHLOROPLASTIC"/>
    <property type="match status" value="1"/>
</dbReference>
<organism evidence="1 2">
    <name type="scientific">Secundilactobacillus pentosiphilus</name>
    <dbReference type="NCBI Taxonomy" id="1714682"/>
    <lineage>
        <taxon>Bacteria</taxon>
        <taxon>Bacillati</taxon>
        <taxon>Bacillota</taxon>
        <taxon>Bacilli</taxon>
        <taxon>Lactobacillales</taxon>
        <taxon>Lactobacillaceae</taxon>
        <taxon>Secundilactobacillus</taxon>
    </lineage>
</organism>
<dbReference type="GO" id="GO:0008807">
    <property type="term" value="F:carboxyvinyl-carboxyphosphonate phosphorylmutase activity"/>
    <property type="evidence" value="ECO:0007669"/>
    <property type="project" value="UniProtKB-EC"/>
</dbReference>
<protein>
    <submittedName>
        <fullName evidence="1">Carboxyvinyl-carboxyphosphonate phosphorylmutase</fullName>
        <ecNumber evidence="1">2.7.8.23</ecNumber>
    </submittedName>
</protein>
<sequence>MQLKETFAQASMTTVVGTMDAQSTDTVEQSGYPAAYLNGYDVVRAELGATNEGLISPSELSAELRHVKERGHFPVVVDAQSGFGNQLTTYFVAQDLERSGAAGVVLNDQIFPAHTAQDEVTMIEFSDFVAKLKAAKASFEDPETMLFAELDGVQFYQADGLRKRLQYLQENQLADCVLVGHVSQDQFAAVADLAHSASFGLVVNTVRDTFTADQDVASQGFKAVFYTGALSEARQAAEKRAVQQFLTKAEV</sequence>
<dbReference type="InterPro" id="IPR015813">
    <property type="entry name" value="Pyrv/PenolPyrv_kinase-like_dom"/>
</dbReference>
<accession>A0A1Z5IZA3</accession>
<reference evidence="1 2" key="1">
    <citation type="submission" date="2015-11" db="EMBL/GenBank/DDBJ databases">
        <title>Draft genome sequences of new species of the genus Lactobacillus isolated from orchardgrass silage.</title>
        <authorList>
            <person name="Tohno M."/>
            <person name="Tanizawa Y."/>
            <person name="Arita M."/>
        </authorList>
    </citation>
    <scope>NUCLEOTIDE SEQUENCE [LARGE SCALE GENOMIC DNA]</scope>
    <source>
        <strain evidence="1 2">IWT25</strain>
    </source>
</reference>
<comment type="caution">
    <text evidence="1">The sequence shown here is derived from an EMBL/GenBank/DDBJ whole genome shotgun (WGS) entry which is preliminary data.</text>
</comment>
<name>A0A1Z5IZA3_9LACO</name>
<dbReference type="InterPro" id="IPR040442">
    <property type="entry name" value="Pyrv_kinase-like_dom_sf"/>
</dbReference>
<keyword evidence="1" id="KW-0808">Transferase</keyword>
<dbReference type="OrthoDB" id="2134543at2"/>
<gene>
    <name evidence="1" type="primary">bcpA</name>
    <name evidence="1" type="ORF">IWT25_02472</name>
</gene>
<dbReference type="Gene3D" id="3.20.20.60">
    <property type="entry name" value="Phosphoenolpyruvate-binding domains"/>
    <property type="match status" value="1"/>
</dbReference>
<evidence type="ECO:0000313" key="2">
    <source>
        <dbReference type="Proteomes" id="UP000198414"/>
    </source>
</evidence>
<dbReference type="Proteomes" id="UP000198414">
    <property type="component" value="Unassembled WGS sequence"/>
</dbReference>
<dbReference type="RefSeq" id="WP_089122020.1">
    <property type="nucleotide sequence ID" value="NZ_BCMI01000037.1"/>
</dbReference>
<dbReference type="PANTHER" id="PTHR42905">
    <property type="entry name" value="PHOSPHOENOLPYRUVATE CARBOXYLASE"/>
    <property type="match status" value="1"/>
</dbReference>
<dbReference type="SUPFAM" id="SSF51621">
    <property type="entry name" value="Phosphoenolpyruvate/pyruvate domain"/>
    <property type="match status" value="1"/>
</dbReference>
<dbReference type="EMBL" id="BCMI01000037">
    <property type="protein sequence ID" value="GAX07124.1"/>
    <property type="molecule type" value="Genomic_DNA"/>
</dbReference>
<dbReference type="EC" id="2.7.8.23" evidence="1"/>
<proteinExistence type="predicted"/>
<evidence type="ECO:0000313" key="1">
    <source>
        <dbReference type="EMBL" id="GAX07124.1"/>
    </source>
</evidence>
<dbReference type="Pfam" id="PF13714">
    <property type="entry name" value="PEP_mutase"/>
    <property type="match status" value="1"/>
</dbReference>